<evidence type="ECO:0000256" key="8">
    <source>
        <dbReference type="ARBA" id="ARBA00023180"/>
    </source>
</evidence>
<dbReference type="AlphaFoldDB" id="A0A6S7HUR9"/>
<name>A0A6S7HUR9_PARCT</name>
<dbReference type="InterPro" id="IPR036772">
    <property type="entry name" value="SRCR-like_dom_sf"/>
</dbReference>
<dbReference type="PROSITE" id="PS50060">
    <property type="entry name" value="MAM_2"/>
    <property type="match status" value="1"/>
</dbReference>
<accession>A0A6S7HUR9</accession>
<dbReference type="OrthoDB" id="5985384at2759"/>
<keyword evidence="2" id="KW-0812">Transmembrane</keyword>
<dbReference type="PANTHER" id="PTHR19331:SF465">
    <property type="entry name" value="EGG PEPTIDE SPERACT RECEPTOR"/>
    <property type="match status" value="1"/>
</dbReference>
<dbReference type="PROSITE" id="PS50287">
    <property type="entry name" value="SRCR_2"/>
    <property type="match status" value="1"/>
</dbReference>
<reference evidence="10" key="1">
    <citation type="submission" date="2020-04" db="EMBL/GenBank/DDBJ databases">
        <authorList>
            <person name="Alioto T."/>
            <person name="Alioto T."/>
            <person name="Gomez Garrido J."/>
        </authorList>
    </citation>
    <scope>NUCLEOTIDE SEQUENCE</scope>
    <source>
        <strain evidence="10">A484AB</strain>
    </source>
</reference>
<dbReference type="EMBL" id="CACRXK020005914">
    <property type="protein sequence ID" value="CAB4007793.1"/>
    <property type="molecule type" value="Genomic_DNA"/>
</dbReference>
<dbReference type="Pfam" id="PF00530">
    <property type="entry name" value="SRCR"/>
    <property type="match status" value="1"/>
</dbReference>
<comment type="caution">
    <text evidence="9">Lacks conserved residue(s) required for the propagation of feature annotation.</text>
</comment>
<protein>
    <submittedName>
        <fullName evidence="10">Partial</fullName>
    </submittedName>
</protein>
<proteinExistence type="predicted"/>
<dbReference type="GO" id="GO:0016020">
    <property type="term" value="C:membrane"/>
    <property type="evidence" value="ECO:0007669"/>
    <property type="project" value="UniProtKB-SubCell"/>
</dbReference>
<keyword evidence="5" id="KW-1133">Transmembrane helix</keyword>
<keyword evidence="6" id="KW-0472">Membrane</keyword>
<dbReference type="Gene3D" id="2.60.120.200">
    <property type="match status" value="1"/>
</dbReference>
<feature type="disulfide bond" evidence="9">
    <location>
        <begin position="136"/>
        <end position="146"/>
    </location>
</feature>
<comment type="subcellular location">
    <subcellularLocation>
        <location evidence="1">Membrane</location>
        <topology evidence="1">Single-pass membrane protein</topology>
    </subcellularLocation>
</comment>
<keyword evidence="7 9" id="KW-1015">Disulfide bond</keyword>
<dbReference type="FunFam" id="3.10.250.10:FF:000016">
    <property type="entry name" value="Scavenger receptor cysteine-rich protein type 12"/>
    <property type="match status" value="1"/>
</dbReference>
<dbReference type="InterPro" id="IPR000998">
    <property type="entry name" value="MAM_dom"/>
</dbReference>
<keyword evidence="4" id="KW-0677">Repeat</keyword>
<evidence type="ECO:0000256" key="7">
    <source>
        <dbReference type="ARBA" id="ARBA00023157"/>
    </source>
</evidence>
<sequence>MEISAIIKMVLDSLNGRLIEDQHPVVVPDQALTSAAQVKFEGVRGRNFQGDIAIDAISFTPGKCAFQTPNPSTSRPTTTTIGPTNPTTQAVDSWDINDARVACLQLGYYVYDGIKALGGSDVPDGTGRIWLDNVACTGSEENLSNCPHNGWGSHDCRHNEDAGVESPLVGNNGIIFSVKSLRDRSDTKYDLSGTHHLTLA</sequence>
<comment type="caution">
    <text evidence="10">The sequence shown here is derived from an EMBL/GenBank/DDBJ whole genome shotgun (WGS) entry which is preliminary data.</text>
</comment>
<dbReference type="SMART" id="SM00202">
    <property type="entry name" value="SR"/>
    <property type="match status" value="1"/>
</dbReference>
<evidence type="ECO:0000256" key="3">
    <source>
        <dbReference type="ARBA" id="ARBA00022729"/>
    </source>
</evidence>
<keyword evidence="3" id="KW-0732">Signal</keyword>
<evidence type="ECO:0000256" key="5">
    <source>
        <dbReference type="ARBA" id="ARBA00022989"/>
    </source>
</evidence>
<evidence type="ECO:0000256" key="2">
    <source>
        <dbReference type="ARBA" id="ARBA00022692"/>
    </source>
</evidence>
<dbReference type="InterPro" id="IPR001190">
    <property type="entry name" value="SRCR"/>
</dbReference>
<evidence type="ECO:0000313" key="11">
    <source>
        <dbReference type="Proteomes" id="UP001152795"/>
    </source>
</evidence>
<organism evidence="10 11">
    <name type="scientific">Paramuricea clavata</name>
    <name type="common">Red gorgonian</name>
    <name type="synonym">Violescent sea-whip</name>
    <dbReference type="NCBI Taxonomy" id="317549"/>
    <lineage>
        <taxon>Eukaryota</taxon>
        <taxon>Metazoa</taxon>
        <taxon>Cnidaria</taxon>
        <taxon>Anthozoa</taxon>
        <taxon>Octocorallia</taxon>
        <taxon>Malacalcyonacea</taxon>
        <taxon>Plexauridae</taxon>
        <taxon>Paramuricea</taxon>
    </lineage>
</organism>
<evidence type="ECO:0000256" key="9">
    <source>
        <dbReference type="PROSITE-ProRule" id="PRU00196"/>
    </source>
</evidence>
<dbReference type="Gene3D" id="3.10.250.10">
    <property type="entry name" value="SRCR-like domain"/>
    <property type="match status" value="1"/>
</dbReference>
<keyword evidence="11" id="KW-1185">Reference proteome</keyword>
<dbReference type="SUPFAM" id="SSF56487">
    <property type="entry name" value="SRCR-like"/>
    <property type="match status" value="1"/>
</dbReference>
<evidence type="ECO:0000256" key="6">
    <source>
        <dbReference type="ARBA" id="ARBA00023136"/>
    </source>
</evidence>
<dbReference type="PANTHER" id="PTHR19331">
    <property type="entry name" value="SCAVENGER RECEPTOR DOMAIN-CONTAINING"/>
    <property type="match status" value="1"/>
</dbReference>
<gene>
    <name evidence="10" type="ORF">PACLA_8A037050</name>
</gene>
<keyword evidence="8" id="KW-0325">Glycoprotein</keyword>
<evidence type="ECO:0000256" key="1">
    <source>
        <dbReference type="ARBA" id="ARBA00004167"/>
    </source>
</evidence>
<evidence type="ECO:0000313" key="10">
    <source>
        <dbReference type="EMBL" id="CAB4007793.1"/>
    </source>
</evidence>
<evidence type="ECO:0000256" key="4">
    <source>
        <dbReference type="ARBA" id="ARBA00022737"/>
    </source>
</evidence>
<dbReference type="Proteomes" id="UP001152795">
    <property type="component" value="Unassembled WGS sequence"/>
</dbReference>
<dbReference type="PRINTS" id="PR00258">
    <property type="entry name" value="SPERACTRCPTR"/>
</dbReference>